<keyword evidence="3" id="KW-1185">Reference proteome</keyword>
<evidence type="ECO:0000313" key="3">
    <source>
        <dbReference type="Proteomes" id="UP001050975"/>
    </source>
</evidence>
<gene>
    <name evidence="2" type="ORF">MiSe_33830</name>
</gene>
<evidence type="ECO:0000259" key="1">
    <source>
        <dbReference type="Pfam" id="PF02557"/>
    </source>
</evidence>
<sequence>MVQAAKKAGILMTPFSSFRDFKTQLRIWNKKFSGEKPLYDMHGFPRNYSVLSESEIIDAILNWSALPGASRHHWGTEIDVIDAGAIPQDYQVQLLPQEVEPGGVFYQLHCWLNENMERFGFFRPYREYRGGMYPETWHLSYARVSIPALESLSLELLEWTIQASNIKGKQLVLERLPEIYQHHVLNITC</sequence>
<dbReference type="Gene3D" id="3.30.1380.10">
    <property type="match status" value="1"/>
</dbReference>
<dbReference type="PANTHER" id="PTHR34385:SF1">
    <property type="entry name" value="PEPTIDOGLYCAN L-ALANYL-D-GLUTAMATE ENDOPEPTIDASE CWLK"/>
    <property type="match status" value="1"/>
</dbReference>
<dbReference type="GO" id="GO:0006508">
    <property type="term" value="P:proteolysis"/>
    <property type="evidence" value="ECO:0007669"/>
    <property type="project" value="InterPro"/>
</dbReference>
<dbReference type="Proteomes" id="UP001050975">
    <property type="component" value="Unassembled WGS sequence"/>
</dbReference>
<dbReference type="SUPFAM" id="SSF55166">
    <property type="entry name" value="Hedgehog/DD-peptidase"/>
    <property type="match status" value="1"/>
</dbReference>
<dbReference type="EMBL" id="BLAY01000048">
    <property type="protein sequence ID" value="GET38625.1"/>
    <property type="molecule type" value="Genomic_DNA"/>
</dbReference>
<dbReference type="AlphaFoldDB" id="A0AAV3XCT0"/>
<dbReference type="InterPro" id="IPR009045">
    <property type="entry name" value="Zn_M74/Hedgehog-like"/>
</dbReference>
<dbReference type="GO" id="GO:0008233">
    <property type="term" value="F:peptidase activity"/>
    <property type="evidence" value="ECO:0007669"/>
    <property type="project" value="InterPro"/>
</dbReference>
<dbReference type="InterPro" id="IPR052179">
    <property type="entry name" value="DD-CPase-like"/>
</dbReference>
<dbReference type="Pfam" id="PF02557">
    <property type="entry name" value="VanY"/>
    <property type="match status" value="1"/>
</dbReference>
<name>A0AAV3XCT0_9CYAN</name>
<proteinExistence type="predicted"/>
<evidence type="ECO:0000313" key="2">
    <source>
        <dbReference type="EMBL" id="GET38625.1"/>
    </source>
</evidence>
<organism evidence="2 3">
    <name type="scientific">Microseira wollei NIES-4236</name>
    <dbReference type="NCBI Taxonomy" id="2530354"/>
    <lineage>
        <taxon>Bacteria</taxon>
        <taxon>Bacillati</taxon>
        <taxon>Cyanobacteriota</taxon>
        <taxon>Cyanophyceae</taxon>
        <taxon>Oscillatoriophycideae</taxon>
        <taxon>Aerosakkonematales</taxon>
        <taxon>Aerosakkonemataceae</taxon>
        <taxon>Microseira</taxon>
    </lineage>
</organism>
<reference evidence="2" key="1">
    <citation type="submission" date="2019-10" db="EMBL/GenBank/DDBJ databases">
        <title>Draft genome sequece of Microseira wollei NIES-4236.</title>
        <authorList>
            <person name="Yamaguchi H."/>
            <person name="Suzuki S."/>
            <person name="Kawachi M."/>
        </authorList>
    </citation>
    <scope>NUCLEOTIDE SEQUENCE</scope>
    <source>
        <strain evidence="2">NIES-4236</strain>
    </source>
</reference>
<feature type="domain" description="D-alanyl-D-alanine carboxypeptidase-like core" evidence="1">
    <location>
        <begin position="1"/>
        <end position="142"/>
    </location>
</feature>
<comment type="caution">
    <text evidence="2">The sequence shown here is derived from an EMBL/GenBank/DDBJ whole genome shotgun (WGS) entry which is preliminary data.</text>
</comment>
<protein>
    <submittedName>
        <fullName evidence="2">DacB gene product</fullName>
    </submittedName>
</protein>
<dbReference type="CDD" id="cd14847">
    <property type="entry name" value="DD-carboxypeptidase_like"/>
    <property type="match status" value="1"/>
</dbReference>
<dbReference type="PANTHER" id="PTHR34385">
    <property type="entry name" value="D-ALANYL-D-ALANINE CARBOXYPEPTIDASE"/>
    <property type="match status" value="1"/>
</dbReference>
<accession>A0AAV3XCT0</accession>
<dbReference type="InterPro" id="IPR003709">
    <property type="entry name" value="VanY-like_core_dom"/>
</dbReference>